<feature type="domain" description="VPS9" evidence="2">
    <location>
        <begin position="237"/>
        <end position="385"/>
    </location>
</feature>
<evidence type="ECO:0000313" key="3">
    <source>
        <dbReference type="EMBL" id="CAG9327148.1"/>
    </source>
</evidence>
<feature type="region of interest" description="Disordered" evidence="1">
    <location>
        <begin position="387"/>
        <end position="409"/>
    </location>
</feature>
<dbReference type="PROSITE" id="PS51205">
    <property type="entry name" value="VPS9"/>
    <property type="match status" value="1"/>
</dbReference>
<sequence length="446" mass="51479">MTEEDNKFLDALTSEFADVLDHAINKKYIVCIPSPSSIVGIEIDRRFVMHHMIKPSPYVEHLFQTMTGKNLLIKNGEIKSHTGYSNKFTLQIIKEENAHDNNGRVYKQILVSAPLDDSEQKSAMLPPEPIYKFYSAREYIGYLECAVEGSEAALMYSQAFVQHFNHSYIIFKEFAKDCYDKVKTGLKDMKALVLKIEQLRGIDNNKNLLQYACEMVESNILYNIYDKLFRHMIEFHIQKEQEFKKDSEKLLKQLPIDSFGFDTDLQGCRFDESLEVLNSINDFKTPWEKGEVLTKLAGSIDKCCKNFLLLKNHPKAERWETTADQYFPLLTYFLASYQPRNIHANLTFILEFSICPAASSEQRYHLTNLMAALQTIHQMAEDSSKPQIVSIQPPAEEESPKPIRKKKSRMRNTIAVISIEEDSDEEINHPDTSYGVFGPPSKRILW</sequence>
<dbReference type="PANTHER" id="PTHR24170">
    <property type="entry name" value="ANKYRIN REPEAT DOMAIN-CONTAINING PROTEIN 27"/>
    <property type="match status" value="1"/>
</dbReference>
<dbReference type="InterPro" id="IPR051248">
    <property type="entry name" value="UPF0507/Ank_repeat_27"/>
</dbReference>
<dbReference type="GO" id="GO:0000149">
    <property type="term" value="F:SNARE binding"/>
    <property type="evidence" value="ECO:0007669"/>
    <property type="project" value="TreeGrafter"/>
</dbReference>
<dbReference type="GO" id="GO:0030133">
    <property type="term" value="C:transport vesicle"/>
    <property type="evidence" value="ECO:0007669"/>
    <property type="project" value="TreeGrafter"/>
</dbReference>
<evidence type="ECO:0000259" key="2">
    <source>
        <dbReference type="PROSITE" id="PS51205"/>
    </source>
</evidence>
<dbReference type="GO" id="GO:0045022">
    <property type="term" value="P:early endosome to late endosome transport"/>
    <property type="evidence" value="ECO:0007669"/>
    <property type="project" value="TreeGrafter"/>
</dbReference>
<dbReference type="GO" id="GO:0005085">
    <property type="term" value="F:guanyl-nucleotide exchange factor activity"/>
    <property type="evidence" value="ECO:0007669"/>
    <property type="project" value="TreeGrafter"/>
</dbReference>
<dbReference type="Gene3D" id="1.20.1050.80">
    <property type="entry name" value="VPS9 domain"/>
    <property type="match status" value="1"/>
</dbReference>
<accession>A0AAU9JME1</accession>
<dbReference type="AlphaFoldDB" id="A0AAU9JME1"/>
<dbReference type="Proteomes" id="UP001162131">
    <property type="component" value="Unassembled WGS sequence"/>
</dbReference>
<reference evidence="3" key="1">
    <citation type="submission" date="2021-09" db="EMBL/GenBank/DDBJ databases">
        <authorList>
            <consortium name="AG Swart"/>
            <person name="Singh M."/>
            <person name="Singh A."/>
            <person name="Seah K."/>
            <person name="Emmerich C."/>
        </authorList>
    </citation>
    <scope>NUCLEOTIDE SEQUENCE</scope>
    <source>
        <strain evidence="3">ATCC30299</strain>
    </source>
</reference>
<dbReference type="Pfam" id="PF02204">
    <property type="entry name" value="VPS9"/>
    <property type="match status" value="1"/>
</dbReference>
<evidence type="ECO:0000256" key="1">
    <source>
        <dbReference type="SAM" id="MobiDB-lite"/>
    </source>
</evidence>
<dbReference type="SMART" id="SM00167">
    <property type="entry name" value="VPS9"/>
    <property type="match status" value="1"/>
</dbReference>
<dbReference type="GO" id="GO:0005769">
    <property type="term" value="C:early endosome"/>
    <property type="evidence" value="ECO:0007669"/>
    <property type="project" value="TreeGrafter"/>
</dbReference>
<dbReference type="GO" id="GO:0005886">
    <property type="term" value="C:plasma membrane"/>
    <property type="evidence" value="ECO:0007669"/>
    <property type="project" value="TreeGrafter"/>
</dbReference>
<keyword evidence="4" id="KW-1185">Reference proteome</keyword>
<dbReference type="PANTHER" id="PTHR24170:SF1">
    <property type="entry name" value="DOMAIN PROTEIN, PUTATIVE (AFU_ORTHOLOGUE AFUA_1G09870)-RELATED"/>
    <property type="match status" value="1"/>
</dbReference>
<name>A0AAU9JME1_9CILI</name>
<protein>
    <recommendedName>
        <fullName evidence="2">VPS9 domain-containing protein</fullName>
    </recommendedName>
</protein>
<dbReference type="GO" id="GO:0005770">
    <property type="term" value="C:late endosome"/>
    <property type="evidence" value="ECO:0007669"/>
    <property type="project" value="TreeGrafter"/>
</dbReference>
<gene>
    <name evidence="3" type="ORF">BSTOLATCC_MIC43191</name>
</gene>
<dbReference type="InterPro" id="IPR003123">
    <property type="entry name" value="VPS9"/>
</dbReference>
<proteinExistence type="predicted"/>
<evidence type="ECO:0000313" key="4">
    <source>
        <dbReference type="Proteomes" id="UP001162131"/>
    </source>
</evidence>
<organism evidence="3 4">
    <name type="scientific">Blepharisma stoltei</name>
    <dbReference type="NCBI Taxonomy" id="1481888"/>
    <lineage>
        <taxon>Eukaryota</taxon>
        <taxon>Sar</taxon>
        <taxon>Alveolata</taxon>
        <taxon>Ciliophora</taxon>
        <taxon>Postciliodesmatophora</taxon>
        <taxon>Heterotrichea</taxon>
        <taxon>Heterotrichida</taxon>
        <taxon>Blepharismidae</taxon>
        <taxon>Blepharisma</taxon>
    </lineage>
</organism>
<dbReference type="InterPro" id="IPR037191">
    <property type="entry name" value="VPS9_dom_sf"/>
</dbReference>
<dbReference type="GO" id="GO:0097422">
    <property type="term" value="C:tubular endosome"/>
    <property type="evidence" value="ECO:0007669"/>
    <property type="project" value="TreeGrafter"/>
</dbReference>
<dbReference type="SUPFAM" id="SSF109993">
    <property type="entry name" value="VPS9 domain"/>
    <property type="match status" value="1"/>
</dbReference>
<comment type="caution">
    <text evidence="3">The sequence shown here is derived from an EMBL/GenBank/DDBJ whole genome shotgun (WGS) entry which is preliminary data.</text>
</comment>
<dbReference type="EMBL" id="CAJZBQ010000043">
    <property type="protein sequence ID" value="CAG9327148.1"/>
    <property type="molecule type" value="Genomic_DNA"/>
</dbReference>